<comment type="similarity">
    <text evidence="1">Belongs to the peptidase C2 family.</text>
</comment>
<dbReference type="PROSITE" id="PS50203">
    <property type="entry name" value="CALPAIN_CAT"/>
    <property type="match status" value="2"/>
</dbReference>
<comment type="caution">
    <text evidence="6">Lacks conserved residue(s) required for the propagation of feature annotation.</text>
</comment>
<gene>
    <name evidence="8" type="ORF">GCK72_020844</name>
</gene>
<protein>
    <recommendedName>
        <fullName evidence="7">Calpain catalytic domain-containing protein</fullName>
    </recommendedName>
</protein>
<dbReference type="InterPro" id="IPR022684">
    <property type="entry name" value="Calpain_cysteine_protease"/>
</dbReference>
<dbReference type="InterPro" id="IPR001300">
    <property type="entry name" value="Peptidase_C2_calpain_cat"/>
</dbReference>
<dbReference type="Gene3D" id="3.90.70.10">
    <property type="entry name" value="Cysteine proteinases"/>
    <property type="match status" value="1"/>
</dbReference>
<dbReference type="AlphaFoldDB" id="A0A6A5GHN8"/>
<keyword evidence="4" id="KW-0788">Thiol protease</keyword>
<evidence type="ECO:0000256" key="6">
    <source>
        <dbReference type="PROSITE-ProRule" id="PRU00239"/>
    </source>
</evidence>
<evidence type="ECO:0000256" key="3">
    <source>
        <dbReference type="ARBA" id="ARBA00022801"/>
    </source>
</evidence>
<accession>A0A6A5GHN8</accession>
<dbReference type="PROSITE" id="PS00139">
    <property type="entry name" value="THIOL_PROTEASE_CYS"/>
    <property type="match status" value="1"/>
</dbReference>
<dbReference type="GeneID" id="78777026"/>
<name>A0A6A5GHN8_CAERE</name>
<dbReference type="GO" id="GO:0006508">
    <property type="term" value="P:proteolysis"/>
    <property type="evidence" value="ECO:0007669"/>
    <property type="project" value="UniProtKB-KW"/>
</dbReference>
<proteinExistence type="inferred from homology"/>
<dbReference type="GO" id="GO:0004198">
    <property type="term" value="F:calcium-dependent cysteine-type endopeptidase activity"/>
    <property type="evidence" value="ECO:0007669"/>
    <property type="project" value="InterPro"/>
</dbReference>
<feature type="domain" description="Calpain catalytic" evidence="7">
    <location>
        <begin position="138"/>
        <end position="223"/>
    </location>
</feature>
<evidence type="ECO:0000313" key="8">
    <source>
        <dbReference type="EMBL" id="KAF1754284.1"/>
    </source>
</evidence>
<dbReference type="CTD" id="78777026"/>
<keyword evidence="3" id="KW-0378">Hydrolase</keyword>
<evidence type="ECO:0000256" key="1">
    <source>
        <dbReference type="ARBA" id="ARBA00007623"/>
    </source>
</evidence>
<evidence type="ECO:0000256" key="5">
    <source>
        <dbReference type="PIRSR" id="PIRSR622684-1"/>
    </source>
</evidence>
<dbReference type="InterPro" id="IPR038765">
    <property type="entry name" value="Papain-like_cys_pep_sf"/>
</dbReference>
<dbReference type="KEGG" id="crq:GCK72_020844"/>
<feature type="active site" evidence="5">
    <location>
        <position position="83"/>
    </location>
</feature>
<dbReference type="SMART" id="SM00230">
    <property type="entry name" value="CysPc"/>
    <property type="match status" value="1"/>
</dbReference>
<evidence type="ECO:0000256" key="4">
    <source>
        <dbReference type="ARBA" id="ARBA00022807"/>
    </source>
</evidence>
<evidence type="ECO:0000313" key="9">
    <source>
        <dbReference type="Proteomes" id="UP000483820"/>
    </source>
</evidence>
<dbReference type="Proteomes" id="UP000483820">
    <property type="component" value="Chromosome V"/>
</dbReference>
<organism evidence="8 9">
    <name type="scientific">Caenorhabditis remanei</name>
    <name type="common">Caenorhabditis vulgaris</name>
    <dbReference type="NCBI Taxonomy" id="31234"/>
    <lineage>
        <taxon>Eukaryota</taxon>
        <taxon>Metazoa</taxon>
        <taxon>Ecdysozoa</taxon>
        <taxon>Nematoda</taxon>
        <taxon>Chromadorea</taxon>
        <taxon>Rhabditida</taxon>
        <taxon>Rhabditina</taxon>
        <taxon>Rhabditomorpha</taxon>
        <taxon>Rhabditoidea</taxon>
        <taxon>Rhabditidae</taxon>
        <taxon>Peloderinae</taxon>
        <taxon>Caenorhabditis</taxon>
    </lineage>
</organism>
<dbReference type="GO" id="GO:0005737">
    <property type="term" value="C:cytoplasm"/>
    <property type="evidence" value="ECO:0007669"/>
    <property type="project" value="TreeGrafter"/>
</dbReference>
<sequence>MTVCTGNELLEECHQWVQLFLKDFGPDDIFFDAEFEYSDGSLKWDEYGTILHYNALRNNDASPLFIYKDSWPFHADQGQIGDCWLMATLMTIAQRRNLLEKIIPPNDFSLKHGIFLVRSLGYLMTASTICKFDNGKATQNGLAKNHAYSLLDTCVHNDHRLVLIGCPNYLNWKGKWSELPPYNEEIAKEWNDSRKEMVKKRFSWMEIDDLCRWFERLQICKYREGWHELRTGKFQMAVYPTKNGKIDFTEKIYTKVLRLRVRSRCKLLAEIMDRYEDCHYPAPQRVVGLVNIHKVTTGNQIGDLIVSSTINLYWSAFKSQYRSAEGDECELSPGFYFVIYTVVSMLYPMEYSWVLRSPTPMDHITYDSVTFKNKVASHQSLLKMVEKLAKPKTEVRKGLFAQEYSRDNFLTLMFENHAEKPIDINVVVRTKSENVKSYGMMTERLWNRYISTSKDPYVGYITIPPRSKLIFGNVWVIPGPIQLKNEILDEEIESGRAKLMRYKKVHGAYEAIRIR</sequence>
<evidence type="ECO:0000256" key="2">
    <source>
        <dbReference type="ARBA" id="ARBA00022670"/>
    </source>
</evidence>
<reference evidence="8 9" key="1">
    <citation type="submission" date="2019-12" db="EMBL/GenBank/DDBJ databases">
        <title>Chromosome-level assembly of the Caenorhabditis remanei genome.</title>
        <authorList>
            <person name="Teterina A.A."/>
            <person name="Willis J.H."/>
            <person name="Phillips P.C."/>
        </authorList>
    </citation>
    <scope>NUCLEOTIDE SEQUENCE [LARGE SCALE GENOMIC DNA]</scope>
    <source>
        <strain evidence="8 9">PX506</strain>
        <tissue evidence="8">Whole organism</tissue>
    </source>
</reference>
<dbReference type="InterPro" id="IPR000169">
    <property type="entry name" value="Pept_cys_AS"/>
</dbReference>
<dbReference type="PANTHER" id="PTHR10183:SF382">
    <property type="entry name" value="CALPAIN-15"/>
    <property type="match status" value="1"/>
</dbReference>
<dbReference type="RefSeq" id="XP_053582747.1">
    <property type="nucleotide sequence ID" value="XM_053733834.1"/>
</dbReference>
<dbReference type="EMBL" id="WUAV01000005">
    <property type="protein sequence ID" value="KAF1754284.1"/>
    <property type="molecule type" value="Genomic_DNA"/>
</dbReference>
<evidence type="ECO:0000259" key="7">
    <source>
        <dbReference type="PROSITE" id="PS50203"/>
    </source>
</evidence>
<comment type="caution">
    <text evidence="8">The sequence shown here is derived from an EMBL/GenBank/DDBJ whole genome shotgun (WGS) entry which is preliminary data.</text>
</comment>
<dbReference type="PANTHER" id="PTHR10183">
    <property type="entry name" value="CALPAIN"/>
    <property type="match status" value="1"/>
</dbReference>
<keyword evidence="2" id="KW-0645">Protease</keyword>
<dbReference type="SUPFAM" id="SSF54001">
    <property type="entry name" value="Cysteine proteinases"/>
    <property type="match status" value="1"/>
</dbReference>
<dbReference type="Pfam" id="PF00648">
    <property type="entry name" value="Peptidase_C2"/>
    <property type="match status" value="2"/>
</dbReference>
<feature type="domain" description="Calpain catalytic" evidence="7">
    <location>
        <begin position="29"/>
        <end position="118"/>
    </location>
</feature>